<dbReference type="PANTHER" id="PTHR12110:SF21">
    <property type="entry name" value="XYLOSE ISOMERASE-LIKE TIM BARREL DOMAIN-CONTAINING PROTEIN"/>
    <property type="match status" value="1"/>
</dbReference>
<evidence type="ECO:0000313" key="2">
    <source>
        <dbReference type="EMBL" id="HCO26103.1"/>
    </source>
</evidence>
<comment type="caution">
    <text evidence="2">The sequence shown here is derived from an EMBL/GenBank/DDBJ whole genome shotgun (WGS) entry which is preliminary data.</text>
</comment>
<evidence type="ECO:0000259" key="1">
    <source>
        <dbReference type="Pfam" id="PF01261"/>
    </source>
</evidence>
<dbReference type="Proteomes" id="UP000263642">
    <property type="component" value="Unassembled WGS sequence"/>
</dbReference>
<feature type="domain" description="Xylose isomerase-like TIM barrel" evidence="1">
    <location>
        <begin position="20"/>
        <end position="268"/>
    </location>
</feature>
<gene>
    <name evidence="2" type="ORF">DIT97_24890</name>
</gene>
<organism evidence="2 3">
    <name type="scientific">Gimesia maris</name>
    <dbReference type="NCBI Taxonomy" id="122"/>
    <lineage>
        <taxon>Bacteria</taxon>
        <taxon>Pseudomonadati</taxon>
        <taxon>Planctomycetota</taxon>
        <taxon>Planctomycetia</taxon>
        <taxon>Planctomycetales</taxon>
        <taxon>Planctomycetaceae</taxon>
        <taxon>Gimesia</taxon>
    </lineage>
</organism>
<accession>A0A3D3RBA0</accession>
<dbReference type="EMBL" id="DQAY01000150">
    <property type="protein sequence ID" value="HCO26103.1"/>
    <property type="molecule type" value="Genomic_DNA"/>
</dbReference>
<dbReference type="InterPro" id="IPR013022">
    <property type="entry name" value="Xyl_isomerase-like_TIM-brl"/>
</dbReference>
<proteinExistence type="predicted"/>
<dbReference type="InterPro" id="IPR036237">
    <property type="entry name" value="Xyl_isomerase-like_sf"/>
</dbReference>
<name>A0A3D3RBA0_9PLAN</name>
<dbReference type="PANTHER" id="PTHR12110">
    <property type="entry name" value="HYDROXYPYRUVATE ISOMERASE"/>
    <property type="match status" value="1"/>
</dbReference>
<reference evidence="2 3" key="1">
    <citation type="journal article" date="2018" name="Nat. Biotechnol.">
        <title>A standardized bacterial taxonomy based on genome phylogeny substantially revises the tree of life.</title>
        <authorList>
            <person name="Parks D.H."/>
            <person name="Chuvochina M."/>
            <person name="Waite D.W."/>
            <person name="Rinke C."/>
            <person name="Skarshewski A."/>
            <person name="Chaumeil P.A."/>
            <person name="Hugenholtz P."/>
        </authorList>
    </citation>
    <scope>NUCLEOTIDE SEQUENCE [LARGE SCALE GENOMIC DNA]</scope>
    <source>
        <strain evidence="2">UBA9375</strain>
    </source>
</reference>
<dbReference type="Pfam" id="PF01261">
    <property type="entry name" value="AP_endonuc_2"/>
    <property type="match status" value="1"/>
</dbReference>
<dbReference type="InterPro" id="IPR050312">
    <property type="entry name" value="IolE/XylAMocC-like"/>
</dbReference>
<sequence length="273" mass="30773">MKFGICQELFVGWDWEKQCDLIAEIGYTGIELAPFAFAERPSDISAEQRAFLRKTAEDRGLQIFGLHWLLAKTEGLHLTTADAAVRKKTASYLVELGELCADLGGDLMVFGSPFQRNIEEGMTREQAYANAAEVFRNCLPAIGERGVRICMEPLTTKETDFVNTCAEALELIDMVGADNFVLHQDVKAMLGAETESIPELIHKYDTRTGHFHVNDSNLLGPGMGETDYHPIFKALKESRYDGWISVEVFDYEPGCEHIARESFRYMKEVWESV</sequence>
<evidence type="ECO:0000313" key="3">
    <source>
        <dbReference type="Proteomes" id="UP000263642"/>
    </source>
</evidence>
<dbReference type="AlphaFoldDB" id="A0A3D3RBA0"/>
<protein>
    <submittedName>
        <fullName evidence="2">D-tagatose 3-epimerase</fullName>
    </submittedName>
</protein>
<dbReference type="Gene3D" id="3.20.20.150">
    <property type="entry name" value="Divalent-metal-dependent TIM barrel enzymes"/>
    <property type="match status" value="1"/>
</dbReference>
<dbReference type="SUPFAM" id="SSF51658">
    <property type="entry name" value="Xylose isomerase-like"/>
    <property type="match status" value="1"/>
</dbReference>
<dbReference type="RefSeq" id="WP_154934817.1">
    <property type="nucleotide sequence ID" value="NZ_CAXAST010000005.1"/>
</dbReference>